<keyword evidence="2" id="KW-1185">Reference proteome</keyword>
<dbReference type="InterPro" id="IPR006279">
    <property type="entry name" value="SoxD"/>
</dbReference>
<evidence type="ECO:0000313" key="2">
    <source>
        <dbReference type="Proteomes" id="UP000247536"/>
    </source>
</evidence>
<dbReference type="Pfam" id="PF04267">
    <property type="entry name" value="SoxD"/>
    <property type="match status" value="1"/>
</dbReference>
<dbReference type="RefSeq" id="WP_110791855.1">
    <property type="nucleotide sequence ID" value="NZ_QJRY01000004.1"/>
</dbReference>
<name>A0ABX5NT03_9HYPH</name>
<organism evidence="1 2">
    <name type="scientific">Rhizobium wuzhouense</name>
    <dbReference type="NCBI Taxonomy" id="1986026"/>
    <lineage>
        <taxon>Bacteria</taxon>
        <taxon>Pseudomonadati</taxon>
        <taxon>Pseudomonadota</taxon>
        <taxon>Alphaproteobacteria</taxon>
        <taxon>Hyphomicrobiales</taxon>
        <taxon>Rhizobiaceae</taxon>
        <taxon>Rhizobium/Agrobacterium group</taxon>
        <taxon>Rhizobium</taxon>
    </lineage>
</organism>
<dbReference type="EMBL" id="QJRY01000004">
    <property type="protein sequence ID" value="PYB73212.1"/>
    <property type="molecule type" value="Genomic_DNA"/>
</dbReference>
<comment type="caution">
    <text evidence="1">The sequence shown here is derived from an EMBL/GenBank/DDBJ whole genome shotgun (WGS) entry which is preliminary data.</text>
</comment>
<protein>
    <submittedName>
        <fullName evidence="1">Sarcosine oxidase subunit delta</fullName>
    </submittedName>
</protein>
<sequence>MASLITCPHCGVRPKEEFSIRGDASPVRPAPGAPDEAWVRYVFLRDNPKGRIVEHWHHTAGCRRWLVVERDNAGSHEVYSVTDASTYAKEGAR</sequence>
<reference evidence="1 2" key="1">
    <citation type="submission" date="2018-06" db="EMBL/GenBank/DDBJ databases">
        <title>Rhizobium wuzhouense sp. nov., isolated from roots of Oryza officinalis.</title>
        <authorList>
            <person name="Yuan T."/>
        </authorList>
    </citation>
    <scope>NUCLEOTIDE SEQUENCE [LARGE SCALE GENOMIC DNA]</scope>
    <source>
        <strain evidence="1 2">W44</strain>
    </source>
</reference>
<dbReference type="InterPro" id="IPR038561">
    <property type="entry name" value="SoxD_sf"/>
</dbReference>
<proteinExistence type="predicted"/>
<gene>
    <name evidence="1" type="ORF">DMY87_12930</name>
</gene>
<dbReference type="Proteomes" id="UP000247536">
    <property type="component" value="Unassembled WGS sequence"/>
</dbReference>
<evidence type="ECO:0000313" key="1">
    <source>
        <dbReference type="EMBL" id="PYB73212.1"/>
    </source>
</evidence>
<accession>A0ABX5NT03</accession>
<dbReference type="Gene3D" id="3.30.2270.10">
    <property type="entry name" value="Folate-binding superfamily"/>
    <property type="match status" value="1"/>
</dbReference>